<feature type="transmembrane region" description="Helical" evidence="6">
    <location>
        <begin position="81"/>
        <end position="105"/>
    </location>
</feature>
<keyword evidence="5 6" id="KW-0472">Membrane</keyword>
<sequence length="309" mass="31980">MTMRFLPLPGSRSMPSQKYTAYLSMAAAMVTVGSTIVASKMMGGMPVFIAAFLRFAVASPLLVGMAWFGGKRLPRLARREWATLCVQAGLGSVGYSVLLIMGLSLTHASDASVIAGTLPAVAALLSFVVLRERLGGWTMLAIVLATLGVAVLSLDTPAAGGEHARRWTGNALVLDAIACEAVFLLLNKTIKTPIDPALVAATMSVLSLLFCAVPALFQWTQASGPVLSGRAVGAAVYYALVPTVLGFHLWYQGASKASGAEASLLTAVYPVAGLLLSAGVLGEVITTQHWIGIAIAVLGIAVGARASKP</sequence>
<comment type="caution">
    <text evidence="8">The sequence shown here is derived from an EMBL/GenBank/DDBJ whole genome shotgun (WGS) entry which is preliminary data.</text>
</comment>
<name>A0ABX0P390_9BURK</name>
<evidence type="ECO:0000259" key="7">
    <source>
        <dbReference type="Pfam" id="PF00892"/>
    </source>
</evidence>
<protein>
    <submittedName>
        <fullName evidence="8">EamA family transporter</fullName>
    </submittedName>
</protein>
<organism evidence="8 9">
    <name type="scientific">Massilia mucilaginosa</name>
    <dbReference type="NCBI Taxonomy" id="2609282"/>
    <lineage>
        <taxon>Bacteria</taxon>
        <taxon>Pseudomonadati</taxon>
        <taxon>Pseudomonadota</taxon>
        <taxon>Betaproteobacteria</taxon>
        <taxon>Burkholderiales</taxon>
        <taxon>Oxalobacteraceae</taxon>
        <taxon>Telluria group</taxon>
        <taxon>Massilia</taxon>
    </lineage>
</organism>
<dbReference type="InterPro" id="IPR050638">
    <property type="entry name" value="AA-Vitamin_Transporters"/>
</dbReference>
<keyword evidence="4 6" id="KW-1133">Transmembrane helix</keyword>
<evidence type="ECO:0000256" key="5">
    <source>
        <dbReference type="ARBA" id="ARBA00023136"/>
    </source>
</evidence>
<feature type="transmembrane region" description="Helical" evidence="6">
    <location>
        <begin position="137"/>
        <end position="155"/>
    </location>
</feature>
<evidence type="ECO:0000256" key="3">
    <source>
        <dbReference type="ARBA" id="ARBA00022692"/>
    </source>
</evidence>
<evidence type="ECO:0000256" key="6">
    <source>
        <dbReference type="SAM" id="Phobius"/>
    </source>
</evidence>
<dbReference type="SUPFAM" id="SSF103481">
    <property type="entry name" value="Multidrug resistance efflux transporter EmrE"/>
    <property type="match status" value="2"/>
</dbReference>
<dbReference type="Pfam" id="PF00892">
    <property type="entry name" value="EamA"/>
    <property type="match status" value="2"/>
</dbReference>
<keyword evidence="3 6" id="KW-0812">Transmembrane</keyword>
<keyword evidence="9" id="KW-1185">Reference proteome</keyword>
<dbReference type="InterPro" id="IPR000620">
    <property type="entry name" value="EamA_dom"/>
</dbReference>
<gene>
    <name evidence="8" type="ORF">F2P45_32795</name>
</gene>
<feature type="transmembrane region" description="Helical" evidence="6">
    <location>
        <begin position="167"/>
        <end position="186"/>
    </location>
</feature>
<evidence type="ECO:0000313" key="8">
    <source>
        <dbReference type="EMBL" id="NHZ93742.1"/>
    </source>
</evidence>
<dbReference type="InterPro" id="IPR037185">
    <property type="entry name" value="EmrE-like"/>
</dbReference>
<feature type="transmembrane region" description="Helical" evidence="6">
    <location>
        <begin position="111"/>
        <end position="130"/>
    </location>
</feature>
<dbReference type="PANTHER" id="PTHR32322:SF2">
    <property type="entry name" value="EAMA DOMAIN-CONTAINING PROTEIN"/>
    <property type="match status" value="1"/>
</dbReference>
<comment type="similarity">
    <text evidence="2">Belongs to the EamA transporter family.</text>
</comment>
<accession>A0ABX0P390</accession>
<feature type="transmembrane region" description="Helical" evidence="6">
    <location>
        <begin position="231"/>
        <end position="250"/>
    </location>
</feature>
<feature type="transmembrane region" description="Helical" evidence="6">
    <location>
        <begin position="262"/>
        <end position="281"/>
    </location>
</feature>
<dbReference type="PANTHER" id="PTHR32322">
    <property type="entry name" value="INNER MEMBRANE TRANSPORTER"/>
    <property type="match status" value="1"/>
</dbReference>
<reference evidence="8 9" key="1">
    <citation type="submission" date="2019-10" db="EMBL/GenBank/DDBJ databases">
        <title>Taxonomy of Antarctic Massilia spp.: description of Massilia rubra sp. nov., Massilia aquatica sp. nov., Massilia mucilaginosa sp. nov., Massilia frigida sp. nov. isolated from streams, lakes and regoliths.</title>
        <authorList>
            <person name="Holochova P."/>
            <person name="Sedlacek I."/>
            <person name="Kralova S."/>
            <person name="Maslanova I."/>
            <person name="Busse H.-J."/>
            <person name="Stankova E."/>
            <person name="Vrbovska V."/>
            <person name="Kovarovic V."/>
            <person name="Bartak M."/>
            <person name="Svec P."/>
            <person name="Pantucek R."/>
        </authorList>
    </citation>
    <scope>NUCLEOTIDE SEQUENCE [LARGE SCALE GENOMIC DNA]</scope>
    <source>
        <strain evidence="8 9">CCM 8733</strain>
    </source>
</reference>
<feature type="domain" description="EamA" evidence="7">
    <location>
        <begin position="169"/>
        <end position="302"/>
    </location>
</feature>
<feature type="transmembrane region" description="Helical" evidence="6">
    <location>
        <begin position="21"/>
        <end position="41"/>
    </location>
</feature>
<feature type="transmembrane region" description="Helical" evidence="6">
    <location>
        <begin position="287"/>
        <end position="306"/>
    </location>
</feature>
<dbReference type="Proteomes" id="UP000609726">
    <property type="component" value="Unassembled WGS sequence"/>
</dbReference>
<evidence type="ECO:0000256" key="2">
    <source>
        <dbReference type="ARBA" id="ARBA00007362"/>
    </source>
</evidence>
<feature type="domain" description="EamA" evidence="7">
    <location>
        <begin position="21"/>
        <end position="153"/>
    </location>
</feature>
<evidence type="ECO:0000313" key="9">
    <source>
        <dbReference type="Proteomes" id="UP000609726"/>
    </source>
</evidence>
<feature type="transmembrane region" description="Helical" evidence="6">
    <location>
        <begin position="47"/>
        <end position="69"/>
    </location>
</feature>
<proteinExistence type="inferred from homology"/>
<comment type="subcellular location">
    <subcellularLocation>
        <location evidence="1">Membrane</location>
        <topology evidence="1">Multi-pass membrane protein</topology>
    </subcellularLocation>
</comment>
<dbReference type="EMBL" id="WHJH01000089">
    <property type="protein sequence ID" value="NHZ93742.1"/>
    <property type="molecule type" value="Genomic_DNA"/>
</dbReference>
<evidence type="ECO:0000256" key="4">
    <source>
        <dbReference type="ARBA" id="ARBA00022989"/>
    </source>
</evidence>
<feature type="transmembrane region" description="Helical" evidence="6">
    <location>
        <begin position="198"/>
        <end position="219"/>
    </location>
</feature>
<evidence type="ECO:0000256" key="1">
    <source>
        <dbReference type="ARBA" id="ARBA00004141"/>
    </source>
</evidence>